<dbReference type="AlphaFoldDB" id="A0AA38VV72"/>
<organism evidence="1 2">
    <name type="scientific">Centaurea solstitialis</name>
    <name type="common">yellow star-thistle</name>
    <dbReference type="NCBI Taxonomy" id="347529"/>
    <lineage>
        <taxon>Eukaryota</taxon>
        <taxon>Viridiplantae</taxon>
        <taxon>Streptophyta</taxon>
        <taxon>Embryophyta</taxon>
        <taxon>Tracheophyta</taxon>
        <taxon>Spermatophyta</taxon>
        <taxon>Magnoliopsida</taxon>
        <taxon>eudicotyledons</taxon>
        <taxon>Gunneridae</taxon>
        <taxon>Pentapetalae</taxon>
        <taxon>asterids</taxon>
        <taxon>campanulids</taxon>
        <taxon>Asterales</taxon>
        <taxon>Asteraceae</taxon>
        <taxon>Carduoideae</taxon>
        <taxon>Cardueae</taxon>
        <taxon>Centaureinae</taxon>
        <taxon>Centaurea</taxon>
    </lineage>
</organism>
<sequence length="215" mass="23749">MKWRYKSSLISLTCFSIEKEFRQIQLTSIMCGLTDLTKTSWDHKEGSDNLRRGLLVGFFGNSTNFSYGVKIDTKNAAGILLDSGDVLIFGSKSKSIFYFWKGVLAMLRLILTNYGCKTSTPHNSVAIILCLCKLYSLGGILPPNASLSSTSLTSYGTLASSQSTPCPPSCSHFLLGLVLIWESGIFVSYVKRKLGVERRGGVSWAWMRSSRLDLT</sequence>
<protein>
    <submittedName>
        <fullName evidence="1">Uncharacterized protein</fullName>
    </submittedName>
</protein>
<proteinExistence type="predicted"/>
<evidence type="ECO:0000313" key="1">
    <source>
        <dbReference type="EMBL" id="KAJ9536057.1"/>
    </source>
</evidence>
<reference evidence="1" key="1">
    <citation type="submission" date="2023-03" db="EMBL/GenBank/DDBJ databases">
        <title>Chromosome-scale reference genome and RAD-based genetic map of yellow starthistle (Centaurea solstitialis) reveal putative structural variation and QTLs associated with invader traits.</title>
        <authorList>
            <person name="Reatini B."/>
            <person name="Cang F.A."/>
            <person name="Jiang Q."/>
            <person name="Mckibben M.T.W."/>
            <person name="Barker M.S."/>
            <person name="Rieseberg L.H."/>
            <person name="Dlugosch K.M."/>
        </authorList>
    </citation>
    <scope>NUCLEOTIDE SEQUENCE</scope>
    <source>
        <strain evidence="1">CAN-66</strain>
        <tissue evidence="1">Leaf</tissue>
    </source>
</reference>
<dbReference type="EMBL" id="JARYMX010000069">
    <property type="protein sequence ID" value="KAJ9536057.1"/>
    <property type="molecule type" value="Genomic_DNA"/>
</dbReference>
<comment type="caution">
    <text evidence="1">The sequence shown here is derived from an EMBL/GenBank/DDBJ whole genome shotgun (WGS) entry which is preliminary data.</text>
</comment>
<evidence type="ECO:0000313" key="2">
    <source>
        <dbReference type="Proteomes" id="UP001172457"/>
    </source>
</evidence>
<accession>A0AA38VV72</accession>
<name>A0AA38VV72_9ASTR</name>
<dbReference type="Proteomes" id="UP001172457">
    <property type="component" value="Unassembled WGS sequence"/>
</dbReference>
<gene>
    <name evidence="1" type="ORF">OSB04_un000783</name>
</gene>
<keyword evidence="2" id="KW-1185">Reference proteome</keyword>